<dbReference type="InterPro" id="IPR000873">
    <property type="entry name" value="AMP-dep_synth/lig_dom"/>
</dbReference>
<dbReference type="Gene3D" id="3.40.50.12780">
    <property type="entry name" value="N-terminal domain of ligase-like"/>
    <property type="match status" value="1"/>
</dbReference>
<dbReference type="PANTHER" id="PTHR43605">
    <property type="entry name" value="ACYL-COENZYME A SYNTHETASE"/>
    <property type="match status" value="1"/>
</dbReference>
<evidence type="ECO:0000259" key="5">
    <source>
        <dbReference type="Pfam" id="PF00501"/>
    </source>
</evidence>
<dbReference type="GO" id="GO:0015645">
    <property type="term" value="F:fatty acid ligase activity"/>
    <property type="evidence" value="ECO:0007669"/>
    <property type="project" value="TreeGrafter"/>
</dbReference>
<dbReference type="PANTHER" id="PTHR43605:SF10">
    <property type="entry name" value="ACYL-COA SYNTHETASE MEDIUM CHAIN FAMILY MEMBER 3"/>
    <property type="match status" value="1"/>
</dbReference>
<dbReference type="SUPFAM" id="SSF56801">
    <property type="entry name" value="Acetyl-CoA synthetase-like"/>
    <property type="match status" value="1"/>
</dbReference>
<evidence type="ECO:0000313" key="7">
    <source>
        <dbReference type="EMBL" id="MBR0669613.1"/>
    </source>
</evidence>
<dbReference type="GO" id="GO:0006637">
    <property type="term" value="P:acyl-CoA metabolic process"/>
    <property type="evidence" value="ECO:0007669"/>
    <property type="project" value="TreeGrafter"/>
</dbReference>
<feature type="domain" description="AMP-binding enzyme C-terminal" evidence="6">
    <location>
        <begin position="449"/>
        <end position="527"/>
    </location>
</feature>
<dbReference type="InterPro" id="IPR051087">
    <property type="entry name" value="Mitochondrial_ACSM"/>
</dbReference>
<evidence type="ECO:0000256" key="4">
    <source>
        <dbReference type="ARBA" id="ARBA00022840"/>
    </source>
</evidence>
<dbReference type="GO" id="GO:0004321">
    <property type="term" value="F:fatty-acyl-CoA synthase activity"/>
    <property type="evidence" value="ECO:0007669"/>
    <property type="project" value="TreeGrafter"/>
</dbReference>
<keyword evidence="8" id="KW-1185">Reference proteome</keyword>
<dbReference type="PROSITE" id="PS00455">
    <property type="entry name" value="AMP_BINDING"/>
    <property type="match status" value="1"/>
</dbReference>
<dbReference type="EMBL" id="JAAEDM010000001">
    <property type="protein sequence ID" value="MBR0669613.1"/>
    <property type="molecule type" value="Genomic_DNA"/>
</dbReference>
<evidence type="ECO:0000256" key="2">
    <source>
        <dbReference type="ARBA" id="ARBA00022598"/>
    </source>
</evidence>
<dbReference type="Proteomes" id="UP001138751">
    <property type="component" value="Unassembled WGS sequence"/>
</dbReference>
<evidence type="ECO:0000256" key="1">
    <source>
        <dbReference type="ARBA" id="ARBA00006432"/>
    </source>
</evidence>
<dbReference type="InterPro" id="IPR025110">
    <property type="entry name" value="AMP-bd_C"/>
</dbReference>
<dbReference type="InterPro" id="IPR042099">
    <property type="entry name" value="ANL_N_sf"/>
</dbReference>
<dbReference type="GO" id="GO:0005524">
    <property type="term" value="F:ATP binding"/>
    <property type="evidence" value="ECO:0007669"/>
    <property type="project" value="UniProtKB-KW"/>
</dbReference>
<dbReference type="InterPro" id="IPR020845">
    <property type="entry name" value="AMP-binding_CS"/>
</dbReference>
<dbReference type="RefSeq" id="WP_211859930.1">
    <property type="nucleotide sequence ID" value="NZ_JAAEDM010000001.1"/>
</dbReference>
<sequence length="547" mass="58090">MSEAAAIWAGIVGELGWTGRPAVNLAETLVDRHATSARVALHWEGRDGTQRAFTFAELSEASARHADMLRSLGITAGDRVACILPRVPEAIVAMLGAFRIGAIHLPIFSGFGAEATARRVSDAGARVVVTHADVRARLPQIWPYPVTVVTVPRADGTGVPAGDVDHRAALAAASADVPPVLRLRTDPAVLLFTSGSTGPPKAVAIATNFPAAIWPAICYAGDLRSGDVFWPTGDPGWGYGLVCYAVALAAGEAVHMWEANPTPETTLGFLARHRITVLGTVPTLLRGLMALGEGSVRRPDIAVRSIMSCGEPLNAECVTFFRRVWGVTPLDQFGSSEHGLPIGNRFVDRDAVRPGSMGKPLPGQRIAIVDEAGAVQPGGTPGLIATMPPPDGIYALGYWNNPEAEAALRRQGWIVTGDIGHEDADGYYWFEGRMDDVIKSAGYRVGPFEVESALLTHSAVAEAAVIGKPDAARGQLVKAFVVLKPGFADSQALREELVSAARREVGAHAFPREIEIVTDLPKTTTGKIQRFVLRQQEVASQTGSRTP</sequence>
<evidence type="ECO:0000313" key="8">
    <source>
        <dbReference type="Proteomes" id="UP001138751"/>
    </source>
</evidence>
<dbReference type="AlphaFoldDB" id="A0A9X9WR34"/>
<reference evidence="7" key="2">
    <citation type="journal article" date="2021" name="Syst. Appl. Microbiol.">
        <title>Roseomonas hellenica sp. nov., isolated from roots of wild-growing Alkanna tinctoria.</title>
        <authorList>
            <person name="Rat A."/>
            <person name="Naranjo H.D."/>
            <person name="Lebbe L."/>
            <person name="Cnockaert M."/>
            <person name="Krigas N."/>
            <person name="Grigoriadou K."/>
            <person name="Maloupa E."/>
            <person name="Willems A."/>
        </authorList>
    </citation>
    <scope>NUCLEOTIDE SEQUENCE</scope>
    <source>
        <strain evidence="7">LMG 31231</strain>
    </source>
</reference>
<dbReference type="InterPro" id="IPR045851">
    <property type="entry name" value="AMP-bd_C_sf"/>
</dbReference>
<proteinExistence type="inferred from homology"/>
<feature type="domain" description="AMP-dependent synthetase/ligase" evidence="5">
    <location>
        <begin position="35"/>
        <end position="386"/>
    </location>
</feature>
<organism evidence="7 8">
    <name type="scientific">Neoroseomonas soli</name>
    <dbReference type="NCBI Taxonomy" id="1081025"/>
    <lineage>
        <taxon>Bacteria</taxon>
        <taxon>Pseudomonadati</taxon>
        <taxon>Pseudomonadota</taxon>
        <taxon>Alphaproteobacteria</taxon>
        <taxon>Acetobacterales</taxon>
        <taxon>Acetobacteraceae</taxon>
        <taxon>Neoroseomonas</taxon>
    </lineage>
</organism>
<reference evidence="7" key="1">
    <citation type="submission" date="2020-01" db="EMBL/GenBank/DDBJ databases">
        <authorList>
            <person name="Rat A."/>
        </authorList>
    </citation>
    <scope>NUCLEOTIDE SEQUENCE</scope>
    <source>
        <strain evidence="7">LMG 31231</strain>
    </source>
</reference>
<evidence type="ECO:0000259" key="6">
    <source>
        <dbReference type="Pfam" id="PF13193"/>
    </source>
</evidence>
<dbReference type="GO" id="GO:0006633">
    <property type="term" value="P:fatty acid biosynthetic process"/>
    <property type="evidence" value="ECO:0007669"/>
    <property type="project" value="TreeGrafter"/>
</dbReference>
<keyword evidence="2" id="KW-0436">Ligase</keyword>
<dbReference type="Pfam" id="PF13193">
    <property type="entry name" value="AMP-binding_C"/>
    <property type="match status" value="1"/>
</dbReference>
<gene>
    <name evidence="7" type="ORF">GXW76_00385</name>
</gene>
<accession>A0A9X9WR34</accession>
<dbReference type="GO" id="GO:0016405">
    <property type="term" value="F:CoA-ligase activity"/>
    <property type="evidence" value="ECO:0007669"/>
    <property type="project" value="UniProtKB-ARBA"/>
</dbReference>
<name>A0A9X9WR34_9PROT</name>
<dbReference type="FunFam" id="3.30.300.30:FF:000005">
    <property type="entry name" value="Acyl-coenzyme A synthetase ACSM5, mitochondrial"/>
    <property type="match status" value="1"/>
</dbReference>
<protein>
    <submittedName>
        <fullName evidence="7">Acyl-CoA synthetase</fullName>
    </submittedName>
</protein>
<evidence type="ECO:0000256" key="3">
    <source>
        <dbReference type="ARBA" id="ARBA00022741"/>
    </source>
</evidence>
<comment type="similarity">
    <text evidence="1">Belongs to the ATP-dependent AMP-binding enzyme family.</text>
</comment>
<keyword evidence="4" id="KW-0067">ATP-binding</keyword>
<dbReference type="Pfam" id="PF00501">
    <property type="entry name" value="AMP-binding"/>
    <property type="match status" value="1"/>
</dbReference>
<comment type="caution">
    <text evidence="7">The sequence shown here is derived from an EMBL/GenBank/DDBJ whole genome shotgun (WGS) entry which is preliminary data.</text>
</comment>
<dbReference type="Gene3D" id="3.30.300.30">
    <property type="match status" value="1"/>
</dbReference>
<keyword evidence="3" id="KW-0547">Nucleotide-binding</keyword>